<organism evidence="8 9">
    <name type="scientific">Nocardioides marinisabuli</name>
    <dbReference type="NCBI Taxonomy" id="419476"/>
    <lineage>
        <taxon>Bacteria</taxon>
        <taxon>Bacillati</taxon>
        <taxon>Actinomycetota</taxon>
        <taxon>Actinomycetes</taxon>
        <taxon>Propionibacteriales</taxon>
        <taxon>Nocardioidaceae</taxon>
        <taxon>Nocardioides</taxon>
    </lineage>
</organism>
<evidence type="ECO:0000256" key="5">
    <source>
        <dbReference type="ARBA" id="ARBA00023002"/>
    </source>
</evidence>
<accession>A0A7Y9F0P4</accession>
<dbReference type="SUPFAM" id="SSF47203">
    <property type="entry name" value="Acyl-CoA dehydrogenase C-terminal domain-like"/>
    <property type="match status" value="1"/>
</dbReference>
<sequence>MWALLAELGVLAIAVPEPHGGVGGEPIDLALSLEEVGRHALPLPVVETVTATMALRMSRDDVAAAWLPSVADGRSRFSVVGDSGLAPHGASTQATLRLAPDGVDLFTAGDVEWSPVASTDPGLDLARWIGATVDGLALGVPAEQVRTTAAWTSALVLVGLAHRMVEMARDHALAREQFGRPIAEFQALKHRLADAIVAVEAARGLAWFAAYAAGRRPDELAQAARLAKGSASEAARVAGAAALQLHGGIGFTWEHDLHLFLHRARSLETWFGSAGAHRVAAGRALLDSLSEEMPHGR</sequence>
<reference evidence="8 9" key="1">
    <citation type="submission" date="2020-07" db="EMBL/GenBank/DDBJ databases">
        <title>Sequencing the genomes of 1000 actinobacteria strains.</title>
        <authorList>
            <person name="Klenk H.-P."/>
        </authorList>
    </citation>
    <scope>NUCLEOTIDE SEQUENCE [LARGE SCALE GENOMIC DNA]</scope>
    <source>
        <strain evidence="8 9">DSM 18965</strain>
    </source>
</reference>
<name>A0A7Y9F0P4_9ACTN</name>
<dbReference type="Proteomes" id="UP000516957">
    <property type="component" value="Unassembled WGS sequence"/>
</dbReference>
<feature type="domain" description="Acyl-CoA dehydrogenase/oxidase C-terminal" evidence="6">
    <location>
        <begin position="152"/>
        <end position="285"/>
    </location>
</feature>
<dbReference type="InterPro" id="IPR036250">
    <property type="entry name" value="AcylCo_DH-like_C"/>
</dbReference>
<keyword evidence="4" id="KW-0274">FAD</keyword>
<feature type="domain" description="Acyl-CoA dehydrogenase/oxidase N-terminal" evidence="7">
    <location>
        <begin position="2"/>
        <end position="73"/>
    </location>
</feature>
<dbReference type="InterPro" id="IPR037069">
    <property type="entry name" value="AcylCoA_DH/ox_N_sf"/>
</dbReference>
<dbReference type="SUPFAM" id="SSF56645">
    <property type="entry name" value="Acyl-CoA dehydrogenase NM domain-like"/>
    <property type="match status" value="1"/>
</dbReference>
<dbReference type="GO" id="GO:0050660">
    <property type="term" value="F:flavin adenine dinucleotide binding"/>
    <property type="evidence" value="ECO:0007669"/>
    <property type="project" value="InterPro"/>
</dbReference>
<comment type="cofactor">
    <cofactor evidence="1">
        <name>FAD</name>
        <dbReference type="ChEBI" id="CHEBI:57692"/>
    </cofactor>
</comment>
<dbReference type="AlphaFoldDB" id="A0A7Y9F0P4"/>
<comment type="caution">
    <text evidence="8">The sequence shown here is derived from an EMBL/GenBank/DDBJ whole genome shotgun (WGS) entry which is preliminary data.</text>
</comment>
<gene>
    <name evidence="8" type="ORF">BKA08_001414</name>
</gene>
<evidence type="ECO:0000256" key="2">
    <source>
        <dbReference type="ARBA" id="ARBA00009347"/>
    </source>
</evidence>
<evidence type="ECO:0000259" key="6">
    <source>
        <dbReference type="Pfam" id="PF00441"/>
    </source>
</evidence>
<proteinExistence type="inferred from homology"/>
<dbReference type="PANTHER" id="PTHR43884">
    <property type="entry name" value="ACYL-COA DEHYDROGENASE"/>
    <property type="match status" value="1"/>
</dbReference>
<evidence type="ECO:0000313" key="9">
    <source>
        <dbReference type="Proteomes" id="UP000516957"/>
    </source>
</evidence>
<evidence type="ECO:0000313" key="8">
    <source>
        <dbReference type="EMBL" id="NYD57176.1"/>
    </source>
</evidence>
<dbReference type="PANTHER" id="PTHR43884:SF20">
    <property type="entry name" value="ACYL-COA DEHYDROGENASE FADE28"/>
    <property type="match status" value="1"/>
</dbReference>
<evidence type="ECO:0000256" key="4">
    <source>
        <dbReference type="ARBA" id="ARBA00022827"/>
    </source>
</evidence>
<dbReference type="Gene3D" id="1.10.540.10">
    <property type="entry name" value="Acyl-CoA dehydrogenase/oxidase, N-terminal domain"/>
    <property type="match status" value="1"/>
</dbReference>
<dbReference type="Pfam" id="PF02771">
    <property type="entry name" value="Acyl-CoA_dh_N"/>
    <property type="match status" value="1"/>
</dbReference>
<evidence type="ECO:0000259" key="7">
    <source>
        <dbReference type="Pfam" id="PF02771"/>
    </source>
</evidence>
<comment type="similarity">
    <text evidence="2">Belongs to the acyl-CoA dehydrogenase family.</text>
</comment>
<evidence type="ECO:0000256" key="3">
    <source>
        <dbReference type="ARBA" id="ARBA00022630"/>
    </source>
</evidence>
<dbReference type="Gene3D" id="1.20.140.10">
    <property type="entry name" value="Butyryl-CoA Dehydrogenase, subunit A, domain 3"/>
    <property type="match status" value="1"/>
</dbReference>
<dbReference type="InterPro" id="IPR009075">
    <property type="entry name" value="AcylCo_DH/oxidase_C"/>
</dbReference>
<dbReference type="EMBL" id="JACCBE010000001">
    <property type="protein sequence ID" value="NYD57176.1"/>
    <property type="molecule type" value="Genomic_DNA"/>
</dbReference>
<keyword evidence="3" id="KW-0285">Flavoprotein</keyword>
<protein>
    <submittedName>
        <fullName evidence="8">Alkylation response protein AidB-like acyl-CoA dehydrogenase</fullName>
    </submittedName>
</protein>
<keyword evidence="9" id="KW-1185">Reference proteome</keyword>
<keyword evidence="5" id="KW-0560">Oxidoreductase</keyword>
<dbReference type="InterPro" id="IPR009100">
    <property type="entry name" value="AcylCoA_DH/oxidase_NM_dom_sf"/>
</dbReference>
<dbReference type="GO" id="GO:0003995">
    <property type="term" value="F:acyl-CoA dehydrogenase activity"/>
    <property type="evidence" value="ECO:0007669"/>
    <property type="project" value="TreeGrafter"/>
</dbReference>
<evidence type="ECO:0000256" key="1">
    <source>
        <dbReference type="ARBA" id="ARBA00001974"/>
    </source>
</evidence>
<dbReference type="InterPro" id="IPR013786">
    <property type="entry name" value="AcylCoA_DH/ox_N"/>
</dbReference>
<dbReference type="Pfam" id="PF00441">
    <property type="entry name" value="Acyl-CoA_dh_1"/>
    <property type="match status" value="1"/>
</dbReference>